<proteinExistence type="predicted"/>
<feature type="domain" description="PIN" evidence="1">
    <location>
        <begin position="3"/>
        <end position="118"/>
    </location>
</feature>
<name>A0A2A4G809_9FLAO</name>
<comment type="caution">
    <text evidence="2">The sequence shown here is derived from an EMBL/GenBank/DDBJ whole genome shotgun (WGS) entry which is preliminary data.</text>
</comment>
<dbReference type="InterPro" id="IPR002716">
    <property type="entry name" value="PIN_dom"/>
</dbReference>
<protein>
    <submittedName>
        <fullName evidence="2">Twitching motility protein PilT</fullName>
    </submittedName>
</protein>
<evidence type="ECO:0000259" key="1">
    <source>
        <dbReference type="Pfam" id="PF13470"/>
    </source>
</evidence>
<evidence type="ECO:0000313" key="3">
    <source>
        <dbReference type="Proteomes" id="UP000219559"/>
    </source>
</evidence>
<dbReference type="CDD" id="cd09854">
    <property type="entry name" value="PIN_VapC-like"/>
    <property type="match status" value="1"/>
</dbReference>
<evidence type="ECO:0000313" key="2">
    <source>
        <dbReference type="EMBL" id="PCE63885.1"/>
    </source>
</evidence>
<dbReference type="EMBL" id="NBWU01000004">
    <property type="protein sequence ID" value="PCE63885.1"/>
    <property type="molecule type" value="Genomic_DNA"/>
</dbReference>
<dbReference type="Gene3D" id="3.40.50.1010">
    <property type="entry name" value="5'-nuclease"/>
    <property type="match status" value="1"/>
</dbReference>
<gene>
    <name evidence="2" type="ORF">B7P33_11520</name>
</gene>
<keyword evidence="3" id="KW-1185">Reference proteome</keyword>
<sequence length="141" mass="16239">MSRLLIDTNIVIDLLSKRDKFYDEAADLFSRADKKELRLTISSLSFANTNYILSKLKSPKEAREILRKFKVLVELLSLDDKITDLALSDERFPDFEDGLQYYSALENGIDIIITRNKKDFKNSKIPVLSAKEFLADKNTND</sequence>
<dbReference type="AlphaFoldDB" id="A0A2A4G809"/>
<dbReference type="Pfam" id="PF13470">
    <property type="entry name" value="PIN_3"/>
    <property type="match status" value="1"/>
</dbReference>
<reference evidence="2 3" key="1">
    <citation type="submission" date="2017-04" db="EMBL/GenBank/DDBJ databases">
        <title>A new member of the family Flavobacteriaceae isolated from ascidians.</title>
        <authorList>
            <person name="Chen L."/>
        </authorList>
    </citation>
    <scope>NUCLEOTIDE SEQUENCE [LARGE SCALE GENOMIC DNA]</scope>
    <source>
        <strain evidence="2 3">HQA918</strain>
    </source>
</reference>
<dbReference type="Proteomes" id="UP000219559">
    <property type="component" value="Unassembled WGS sequence"/>
</dbReference>
<dbReference type="RefSeq" id="WP_097442602.1">
    <property type="nucleotide sequence ID" value="NZ_NBWU01000004.1"/>
</dbReference>
<organism evidence="2 3">
    <name type="scientific">Sediminicola luteus</name>
    <dbReference type="NCBI Taxonomy" id="319238"/>
    <lineage>
        <taxon>Bacteria</taxon>
        <taxon>Pseudomonadati</taxon>
        <taxon>Bacteroidota</taxon>
        <taxon>Flavobacteriia</taxon>
        <taxon>Flavobacteriales</taxon>
        <taxon>Flavobacteriaceae</taxon>
        <taxon>Sediminicola</taxon>
    </lineage>
</organism>
<dbReference type="OrthoDB" id="1148871at2"/>
<dbReference type="InterPro" id="IPR029060">
    <property type="entry name" value="PIN-like_dom_sf"/>
</dbReference>
<dbReference type="SUPFAM" id="SSF88723">
    <property type="entry name" value="PIN domain-like"/>
    <property type="match status" value="1"/>
</dbReference>
<accession>A0A2A4G809</accession>